<dbReference type="Proteomes" id="UP000799537">
    <property type="component" value="Unassembled WGS sequence"/>
</dbReference>
<dbReference type="InterPro" id="IPR006771">
    <property type="entry name" value="CetA-like"/>
</dbReference>
<reference evidence="2" key="1">
    <citation type="journal article" date="2020" name="Stud. Mycol.">
        <title>101 Dothideomycetes genomes: a test case for predicting lifestyles and emergence of pathogens.</title>
        <authorList>
            <person name="Haridas S."/>
            <person name="Albert R."/>
            <person name="Binder M."/>
            <person name="Bloem J."/>
            <person name="Labutti K."/>
            <person name="Salamov A."/>
            <person name="Andreopoulos B."/>
            <person name="Baker S."/>
            <person name="Barry K."/>
            <person name="Bills G."/>
            <person name="Bluhm B."/>
            <person name="Cannon C."/>
            <person name="Castanera R."/>
            <person name="Culley D."/>
            <person name="Daum C."/>
            <person name="Ezra D."/>
            <person name="Gonzalez J."/>
            <person name="Henrissat B."/>
            <person name="Kuo A."/>
            <person name="Liang C."/>
            <person name="Lipzen A."/>
            <person name="Lutzoni F."/>
            <person name="Magnuson J."/>
            <person name="Mondo S."/>
            <person name="Nolan M."/>
            <person name="Ohm R."/>
            <person name="Pangilinan J."/>
            <person name="Park H.-J."/>
            <person name="Ramirez L."/>
            <person name="Alfaro M."/>
            <person name="Sun H."/>
            <person name="Tritt A."/>
            <person name="Yoshinaga Y."/>
            <person name="Zwiers L.-H."/>
            <person name="Turgeon B."/>
            <person name="Goodwin S."/>
            <person name="Spatafora J."/>
            <person name="Crous P."/>
            <person name="Grigoriev I."/>
        </authorList>
    </citation>
    <scope>NUCLEOTIDE SEQUENCE</scope>
    <source>
        <strain evidence="2">ATCC 36951</strain>
    </source>
</reference>
<organism evidence="2 3">
    <name type="scientific">Zasmidium cellare ATCC 36951</name>
    <dbReference type="NCBI Taxonomy" id="1080233"/>
    <lineage>
        <taxon>Eukaryota</taxon>
        <taxon>Fungi</taxon>
        <taxon>Dikarya</taxon>
        <taxon>Ascomycota</taxon>
        <taxon>Pezizomycotina</taxon>
        <taxon>Dothideomycetes</taxon>
        <taxon>Dothideomycetidae</taxon>
        <taxon>Mycosphaerellales</taxon>
        <taxon>Mycosphaerellaceae</taxon>
        <taxon>Zasmidium</taxon>
    </lineage>
</organism>
<feature type="chain" id="PRO_5025482546" evidence="1">
    <location>
        <begin position="20"/>
        <end position="148"/>
    </location>
</feature>
<dbReference type="Pfam" id="PF04681">
    <property type="entry name" value="Bys1"/>
    <property type="match status" value="1"/>
</dbReference>
<proteinExistence type="predicted"/>
<dbReference type="EMBL" id="ML993580">
    <property type="protein sequence ID" value="KAF2173199.1"/>
    <property type="molecule type" value="Genomic_DNA"/>
</dbReference>
<feature type="signal peptide" evidence="1">
    <location>
        <begin position="1"/>
        <end position="19"/>
    </location>
</feature>
<sequence>MRLSSASVLCLSLALSANASWLVVNNFCRKTLYLSNANQTSWTPPIQNVSTATSWTTKISGEGNQLGISLVEEYYNEDTPRFILGSSVKDGRLWWTVNSLKADPFDGEPFNVTAGSKECGFTKGYNLDVHNCPDGDFVLAFNPCVDNS</sequence>
<dbReference type="RefSeq" id="XP_033674088.1">
    <property type="nucleotide sequence ID" value="XM_033811311.1"/>
</dbReference>
<keyword evidence="1" id="KW-0732">Signal</keyword>
<dbReference type="AlphaFoldDB" id="A0A6A6D4Z2"/>
<keyword evidence="3" id="KW-1185">Reference proteome</keyword>
<name>A0A6A6D4Z2_ZASCE</name>
<evidence type="ECO:0000313" key="3">
    <source>
        <dbReference type="Proteomes" id="UP000799537"/>
    </source>
</evidence>
<dbReference type="GeneID" id="54564583"/>
<evidence type="ECO:0000313" key="2">
    <source>
        <dbReference type="EMBL" id="KAF2173199.1"/>
    </source>
</evidence>
<protein>
    <submittedName>
        <fullName evidence="2">Uncharacterized protein</fullName>
    </submittedName>
</protein>
<accession>A0A6A6D4Z2</accession>
<evidence type="ECO:0000256" key="1">
    <source>
        <dbReference type="SAM" id="SignalP"/>
    </source>
</evidence>
<gene>
    <name evidence="2" type="ORF">M409DRAFT_49679</name>
</gene>
<dbReference type="OrthoDB" id="3682664at2759"/>